<keyword evidence="1" id="KW-1133">Transmembrane helix</keyword>
<evidence type="ECO:0000256" key="1">
    <source>
        <dbReference type="SAM" id="Phobius"/>
    </source>
</evidence>
<dbReference type="PANTHER" id="PTHR35043">
    <property type="entry name" value="TRANSCRIPTION FACTOR DOMAIN-CONTAINING PROTEIN"/>
    <property type="match status" value="1"/>
</dbReference>
<evidence type="ECO:0000313" key="3">
    <source>
        <dbReference type="Proteomes" id="UP000078343"/>
    </source>
</evidence>
<dbReference type="PANTHER" id="PTHR35043:SF8">
    <property type="entry name" value="DUF4220 DOMAIN-CONTAINING PROTEIN"/>
    <property type="match status" value="1"/>
</dbReference>
<accession>A0A178ZYQ5</accession>
<dbReference type="OrthoDB" id="9451547at2759"/>
<feature type="transmembrane region" description="Helical" evidence="1">
    <location>
        <begin position="405"/>
        <end position="427"/>
    </location>
</feature>
<dbReference type="EMBL" id="LVYI01000001">
    <property type="protein sequence ID" value="OAP64974.1"/>
    <property type="molecule type" value="Genomic_DNA"/>
</dbReference>
<protein>
    <submittedName>
        <fullName evidence="2">Uncharacterized protein</fullName>
    </submittedName>
</protein>
<name>A0A178ZYQ5_9EURO</name>
<evidence type="ECO:0000313" key="2">
    <source>
        <dbReference type="EMBL" id="OAP64974.1"/>
    </source>
</evidence>
<comment type="caution">
    <text evidence="2">The sequence shown here is derived from an EMBL/GenBank/DDBJ whole genome shotgun (WGS) entry which is preliminary data.</text>
</comment>
<reference evidence="2 3" key="1">
    <citation type="submission" date="2016-04" db="EMBL/GenBank/DDBJ databases">
        <title>Draft genome of Fonsecaea erecta CBS 125763.</title>
        <authorList>
            <person name="Weiss V.A."/>
            <person name="Vicente V.A."/>
            <person name="Raittz R.T."/>
            <person name="Moreno L.F."/>
            <person name="De Souza E.M."/>
            <person name="Pedrosa F.O."/>
            <person name="Steffens M.B."/>
            <person name="Faoro H."/>
            <person name="Tadra-Sfeir M.Z."/>
            <person name="Najafzadeh M.J."/>
            <person name="Felipe M.S."/>
            <person name="Teixeira M."/>
            <person name="Sun J."/>
            <person name="Xi L."/>
            <person name="Gomes R."/>
            <person name="De Azevedo C.M."/>
            <person name="Salgado C.G."/>
            <person name="Da Silva M.B."/>
            <person name="Nascimento M.F."/>
            <person name="Queiroz-Telles F."/>
            <person name="Attili D.S."/>
            <person name="Gorbushina A."/>
        </authorList>
    </citation>
    <scope>NUCLEOTIDE SEQUENCE [LARGE SCALE GENOMIC DNA]</scope>
    <source>
        <strain evidence="2 3">CBS 125763</strain>
    </source>
</reference>
<dbReference type="RefSeq" id="XP_018698341.1">
    <property type="nucleotide sequence ID" value="XM_018832462.1"/>
</dbReference>
<gene>
    <name evidence="2" type="ORF">AYL99_00946</name>
</gene>
<keyword evidence="1" id="KW-0472">Membrane</keyword>
<feature type="transmembrane region" description="Helical" evidence="1">
    <location>
        <begin position="326"/>
        <end position="346"/>
    </location>
</feature>
<dbReference type="Proteomes" id="UP000078343">
    <property type="component" value="Unassembled WGS sequence"/>
</dbReference>
<dbReference type="AlphaFoldDB" id="A0A178ZYQ5"/>
<sequence length="453" mass="51049">MANCTPMFPVTKTHPMAAPNEPIHGGSSTSGLDLVHGWVGSPNIRGTADIVKSCVVTLGLCSWSVLCLNVPDPTDTVRRCGFLRVKLWWTMVALVFPEVVTGVAGEQWRAATQCKEDFVAMGFADWSMRMAFFANMGGFMLKAPDFPEFPINGQQLAYLIQRKYVALPDSIDSAIRDKNKADGFARMVTVVQMVWFMLQCLGRAFQSLGLSTLELTVVANIFGTICSFAFWAHKPLDVESHVVLTTTTPMATILVEAGDVACKPYSRTPLDFVKPARTRPNLTTTCWLGVQTMFNAERDPPGRPIRSIGNTETLPAGSYHKWDVCFFVLFPLLFFGLHGVAWWFTFPTPVEALLWKIATVSLLSINVLHYGLVYTYIYHPKEIGMAVAGRPTRDIWEFYEVAPRWLIYSSHWFGMLIYMFARLYILVEGWSGLRSLQSRLYRSVDWSNYIPHY</sequence>
<dbReference type="GeneID" id="30005116"/>
<keyword evidence="3" id="KW-1185">Reference proteome</keyword>
<keyword evidence="1" id="KW-0812">Transmembrane</keyword>
<organism evidence="2 3">
    <name type="scientific">Fonsecaea erecta</name>
    <dbReference type="NCBI Taxonomy" id="1367422"/>
    <lineage>
        <taxon>Eukaryota</taxon>
        <taxon>Fungi</taxon>
        <taxon>Dikarya</taxon>
        <taxon>Ascomycota</taxon>
        <taxon>Pezizomycotina</taxon>
        <taxon>Eurotiomycetes</taxon>
        <taxon>Chaetothyriomycetidae</taxon>
        <taxon>Chaetothyriales</taxon>
        <taxon>Herpotrichiellaceae</taxon>
        <taxon>Fonsecaea</taxon>
    </lineage>
</organism>
<proteinExistence type="predicted"/>
<feature type="transmembrane region" description="Helical" evidence="1">
    <location>
        <begin position="353"/>
        <end position="377"/>
    </location>
</feature>